<keyword evidence="2" id="KW-1185">Reference proteome</keyword>
<dbReference type="RefSeq" id="WP_004503184.1">
    <property type="nucleotide sequence ID" value="NZ_AHNU02000040.1"/>
</dbReference>
<name>M6Q5Q4_9LEPT</name>
<proteinExistence type="predicted"/>
<comment type="caution">
    <text evidence="1">The sequence shown here is derived from an EMBL/GenBank/DDBJ whole genome shotgun (WGS) entry which is preliminary data.</text>
</comment>
<evidence type="ECO:0000313" key="2">
    <source>
        <dbReference type="Proteomes" id="UP000012118"/>
    </source>
</evidence>
<dbReference type="Proteomes" id="UP000012118">
    <property type="component" value="Unassembled WGS sequence"/>
</dbReference>
<organism evidence="1 2">
    <name type="scientific">Leptospira weilii str. UI 13098</name>
    <dbReference type="NCBI Taxonomy" id="1088542"/>
    <lineage>
        <taxon>Bacteria</taxon>
        <taxon>Pseudomonadati</taxon>
        <taxon>Spirochaetota</taxon>
        <taxon>Spirochaetia</taxon>
        <taxon>Leptospirales</taxon>
        <taxon>Leptospiraceae</taxon>
        <taxon>Leptospira</taxon>
    </lineage>
</organism>
<dbReference type="AlphaFoldDB" id="M6Q5Q4"/>
<protein>
    <submittedName>
        <fullName evidence="1">Uncharacterized protein</fullName>
    </submittedName>
</protein>
<gene>
    <name evidence="1" type="ORF">LEP1GSC108_3370</name>
</gene>
<reference evidence="1 2" key="1">
    <citation type="submission" date="2013-01" db="EMBL/GenBank/DDBJ databases">
        <authorList>
            <person name="Harkins D.M."/>
            <person name="Durkin A.S."/>
            <person name="Brinkac L.M."/>
            <person name="Haft D.H."/>
            <person name="Selengut J.D."/>
            <person name="Sanka R."/>
            <person name="DePew J."/>
            <person name="Purushe J."/>
            <person name="Chanthongthip A."/>
            <person name="Lattana O."/>
            <person name="Phetsouvanh R."/>
            <person name="Newton P.N."/>
            <person name="Vinetz J.M."/>
            <person name="Sutton G.G."/>
            <person name="Nierman W.C."/>
            <person name="Fouts D.E."/>
        </authorList>
    </citation>
    <scope>NUCLEOTIDE SEQUENCE [LARGE SCALE GENOMIC DNA]</scope>
    <source>
        <strain evidence="1 2">UI 13098</strain>
    </source>
</reference>
<dbReference type="EMBL" id="AHNU02000040">
    <property type="protein sequence ID" value="EMN90624.1"/>
    <property type="molecule type" value="Genomic_DNA"/>
</dbReference>
<evidence type="ECO:0000313" key="1">
    <source>
        <dbReference type="EMBL" id="EMN90624.1"/>
    </source>
</evidence>
<sequence length="73" mass="8278">MYKKNINFIKTAISNGNPTYGILSLISDTFDGMKSDLAEMRNPQENREIFDEAIHDIINGMTKLNAILENQTD</sequence>
<accession>M6Q5Q4</accession>